<dbReference type="AlphaFoldDB" id="A0A9D4FX85"/>
<comment type="caution">
    <text evidence="1">The sequence shown here is derived from an EMBL/GenBank/DDBJ whole genome shotgun (WGS) entry which is preliminary data.</text>
</comment>
<evidence type="ECO:0000313" key="1">
    <source>
        <dbReference type="EMBL" id="KAH3805259.1"/>
    </source>
</evidence>
<name>A0A9D4FX85_DREPO</name>
<dbReference type="Proteomes" id="UP000828390">
    <property type="component" value="Unassembled WGS sequence"/>
</dbReference>
<keyword evidence="2" id="KW-1185">Reference proteome</keyword>
<protein>
    <submittedName>
        <fullName evidence="1">Uncharacterized protein</fullName>
    </submittedName>
</protein>
<proteinExistence type="predicted"/>
<evidence type="ECO:0000313" key="2">
    <source>
        <dbReference type="Proteomes" id="UP000828390"/>
    </source>
</evidence>
<dbReference type="EMBL" id="JAIWYP010000006">
    <property type="protein sequence ID" value="KAH3805259.1"/>
    <property type="molecule type" value="Genomic_DNA"/>
</dbReference>
<gene>
    <name evidence="1" type="ORF">DPMN_133556</name>
</gene>
<reference evidence="1" key="2">
    <citation type="submission" date="2020-11" db="EMBL/GenBank/DDBJ databases">
        <authorList>
            <person name="McCartney M.A."/>
            <person name="Auch B."/>
            <person name="Kono T."/>
            <person name="Mallez S."/>
            <person name="Becker A."/>
            <person name="Gohl D.M."/>
            <person name="Silverstein K.A.T."/>
            <person name="Koren S."/>
            <person name="Bechman K.B."/>
            <person name="Herman A."/>
            <person name="Abrahante J.E."/>
            <person name="Garbe J."/>
        </authorList>
    </citation>
    <scope>NUCLEOTIDE SEQUENCE</scope>
    <source>
        <strain evidence="1">Duluth1</strain>
        <tissue evidence="1">Whole animal</tissue>
    </source>
</reference>
<reference evidence="1" key="1">
    <citation type="journal article" date="2019" name="bioRxiv">
        <title>The Genome of the Zebra Mussel, Dreissena polymorpha: A Resource for Invasive Species Research.</title>
        <authorList>
            <person name="McCartney M.A."/>
            <person name="Auch B."/>
            <person name="Kono T."/>
            <person name="Mallez S."/>
            <person name="Zhang Y."/>
            <person name="Obille A."/>
            <person name="Becker A."/>
            <person name="Abrahante J.E."/>
            <person name="Garbe J."/>
            <person name="Badalamenti J.P."/>
            <person name="Herman A."/>
            <person name="Mangelson H."/>
            <person name="Liachko I."/>
            <person name="Sullivan S."/>
            <person name="Sone E.D."/>
            <person name="Koren S."/>
            <person name="Silverstein K.A.T."/>
            <person name="Beckman K.B."/>
            <person name="Gohl D.M."/>
        </authorList>
    </citation>
    <scope>NUCLEOTIDE SEQUENCE</scope>
    <source>
        <strain evidence="1">Duluth1</strain>
        <tissue evidence="1">Whole animal</tissue>
    </source>
</reference>
<organism evidence="1 2">
    <name type="scientific">Dreissena polymorpha</name>
    <name type="common">Zebra mussel</name>
    <name type="synonym">Mytilus polymorpha</name>
    <dbReference type="NCBI Taxonomy" id="45954"/>
    <lineage>
        <taxon>Eukaryota</taxon>
        <taxon>Metazoa</taxon>
        <taxon>Spiralia</taxon>
        <taxon>Lophotrochozoa</taxon>
        <taxon>Mollusca</taxon>
        <taxon>Bivalvia</taxon>
        <taxon>Autobranchia</taxon>
        <taxon>Heteroconchia</taxon>
        <taxon>Euheterodonta</taxon>
        <taxon>Imparidentia</taxon>
        <taxon>Neoheterodontei</taxon>
        <taxon>Myida</taxon>
        <taxon>Dreissenoidea</taxon>
        <taxon>Dreissenidae</taxon>
        <taxon>Dreissena</taxon>
    </lineage>
</organism>
<accession>A0A9D4FX85</accession>
<sequence>MRPTPGSHKINVLTKFHENWAKNVTSRLFTCFYYMHIEKNTPLPGGHFFSPIWTIFELVRDINKTTKTAPPTGCHVLQPTGNTFELHQHIIKTNILTNFELDRGIIATNLLTKFHEDQTRNVASRVFTNQMWSGGRTDDGQRPIANANTNRALKHLLLK</sequence>